<evidence type="ECO:0000313" key="4">
    <source>
        <dbReference type="Proteomes" id="UP001524318"/>
    </source>
</evidence>
<feature type="transmembrane region" description="Helical" evidence="2">
    <location>
        <begin position="171"/>
        <end position="190"/>
    </location>
</feature>
<feature type="region of interest" description="Disordered" evidence="1">
    <location>
        <begin position="1"/>
        <end position="28"/>
    </location>
</feature>
<dbReference type="Proteomes" id="UP001524318">
    <property type="component" value="Unassembled WGS sequence"/>
</dbReference>
<dbReference type="RefSeq" id="WP_254750227.1">
    <property type="nucleotide sequence ID" value="NZ_JANCLV010000006.1"/>
</dbReference>
<feature type="transmembrane region" description="Helical" evidence="2">
    <location>
        <begin position="232"/>
        <end position="253"/>
    </location>
</feature>
<keyword evidence="2" id="KW-0472">Membrane</keyword>
<feature type="transmembrane region" description="Helical" evidence="2">
    <location>
        <begin position="259"/>
        <end position="283"/>
    </location>
</feature>
<proteinExistence type="predicted"/>
<keyword evidence="2" id="KW-0812">Transmembrane</keyword>
<reference evidence="3 4" key="1">
    <citation type="submission" date="2022-06" db="EMBL/GenBank/DDBJ databases">
        <title>Pseudarthrobacter sp. strain RMG13 Genome sequencing and assembly.</title>
        <authorList>
            <person name="Kim I."/>
        </authorList>
    </citation>
    <scope>NUCLEOTIDE SEQUENCE [LARGE SCALE GENOMIC DNA]</scope>
    <source>
        <strain evidence="3 4">RMG13</strain>
    </source>
</reference>
<keyword evidence="2" id="KW-1133">Transmembrane helix</keyword>
<comment type="caution">
    <text evidence="3">The sequence shown here is derived from an EMBL/GenBank/DDBJ whole genome shotgun (WGS) entry which is preliminary data.</text>
</comment>
<evidence type="ECO:0000256" key="1">
    <source>
        <dbReference type="SAM" id="MobiDB-lite"/>
    </source>
</evidence>
<feature type="transmembrane region" description="Helical" evidence="2">
    <location>
        <begin position="141"/>
        <end position="165"/>
    </location>
</feature>
<feature type="region of interest" description="Disordered" evidence="1">
    <location>
        <begin position="358"/>
        <end position="377"/>
    </location>
</feature>
<name>A0ABT1LPD9_9MICC</name>
<evidence type="ECO:0000256" key="2">
    <source>
        <dbReference type="SAM" id="Phobius"/>
    </source>
</evidence>
<gene>
    <name evidence="3" type="ORF">NFC73_11365</name>
</gene>
<organism evidence="3 4">
    <name type="scientific">Pseudarthrobacter humi</name>
    <dbReference type="NCBI Taxonomy" id="2952523"/>
    <lineage>
        <taxon>Bacteria</taxon>
        <taxon>Bacillati</taxon>
        <taxon>Actinomycetota</taxon>
        <taxon>Actinomycetes</taxon>
        <taxon>Micrococcales</taxon>
        <taxon>Micrococcaceae</taxon>
        <taxon>Pseudarthrobacter</taxon>
    </lineage>
</organism>
<feature type="compositionally biased region" description="Basic residues" evidence="1">
    <location>
        <begin position="1"/>
        <end position="19"/>
    </location>
</feature>
<dbReference type="EMBL" id="JANCLV010000006">
    <property type="protein sequence ID" value="MCP9000322.1"/>
    <property type="molecule type" value="Genomic_DNA"/>
</dbReference>
<sequence length="397" mass="42352">MTIFTKSRKPKNSRSRPKAMKPGSSVSYDDATEEIVGHAQSINLLPVDAATAAARPDTISDGYHEREFDALGKEQNPLWAAAGEELGRGFRSEMAGLKDRYDVIVHLITVQKEIVAAAVKNVANHNEVLQGRTRRENKAKFFYILLWVVFLGGDIAGIGGASILRGEIPELALLQAASAGAATVTAGLVGRDIRDARLARRRALDPAQLTPEQQKFAWIFSGPDEGEKLTKIMCWVGATVAVLIAGGIGALRADGDSPLAAIVYGSFAGGIALASAINSYFYADEVADLLERADGNLEKAVKRLQELAGNPVLREYAEAKSAAESIEKECKHRGIAGGLRLEALKHGVSRNNPAVFGHGPALTPQPAPTTPGPFQEPDFAIFEAELDDKGTESGSES</sequence>
<protein>
    <submittedName>
        <fullName evidence="3">Uncharacterized protein</fullName>
    </submittedName>
</protein>
<evidence type="ECO:0000313" key="3">
    <source>
        <dbReference type="EMBL" id="MCP9000322.1"/>
    </source>
</evidence>
<keyword evidence="4" id="KW-1185">Reference proteome</keyword>
<accession>A0ABT1LPD9</accession>